<dbReference type="Proteomes" id="UP000034803">
    <property type="component" value="Unassembled WGS sequence"/>
</dbReference>
<feature type="transmembrane region" description="Helical" evidence="1">
    <location>
        <begin position="181"/>
        <end position="201"/>
    </location>
</feature>
<feature type="transmembrane region" description="Helical" evidence="1">
    <location>
        <begin position="221"/>
        <end position="240"/>
    </location>
</feature>
<protein>
    <recommendedName>
        <fullName evidence="4">Glycosyltransferase RgtA/B/C/D-like domain-containing protein</fullName>
    </recommendedName>
</protein>
<keyword evidence="1" id="KW-0812">Transmembrane</keyword>
<reference evidence="2 3" key="1">
    <citation type="journal article" date="2015" name="Nature">
        <title>rRNA introns, odd ribosomes, and small enigmatic genomes across a large radiation of phyla.</title>
        <authorList>
            <person name="Brown C.T."/>
            <person name="Hug L.A."/>
            <person name="Thomas B.C."/>
            <person name="Sharon I."/>
            <person name="Castelle C.J."/>
            <person name="Singh A."/>
            <person name="Wilkins M.J."/>
            <person name="Williams K.H."/>
            <person name="Banfield J.F."/>
        </authorList>
    </citation>
    <scope>NUCLEOTIDE SEQUENCE [LARGE SCALE GENOMIC DNA]</scope>
</reference>
<feature type="transmembrane region" description="Helical" evidence="1">
    <location>
        <begin position="303"/>
        <end position="319"/>
    </location>
</feature>
<keyword evidence="1" id="KW-1133">Transmembrane helix</keyword>
<evidence type="ECO:0000313" key="2">
    <source>
        <dbReference type="EMBL" id="KKP31244.1"/>
    </source>
</evidence>
<gene>
    <name evidence="2" type="ORF">UR21_C0013G0038</name>
</gene>
<evidence type="ECO:0000256" key="1">
    <source>
        <dbReference type="SAM" id="Phobius"/>
    </source>
</evidence>
<comment type="caution">
    <text evidence="2">The sequence shown here is derived from an EMBL/GenBank/DDBJ whole genome shotgun (WGS) entry which is preliminary data.</text>
</comment>
<sequence>MFPAETSLIPATVALVRFYIENGFLVFFHNYPFWYLGSTPFKFLIGPIIPIITRFIGILLPNVSLFNILIYFVILSFVISAVGWGILVKKITNNKILTFLVVFIFLILPGKYFTAFGLEEATYIIARNLLPFLFLFILEKKKITSILFLSLILLINTSILTQSLVGIGAISLNLKAFKKNLALILYSLIVITFWYTPTYWLTILFNPSIGGLSLGKLSLRVFELVRSLLPVLLAFFVVRLGKIKRPILERFGLIWFGVFTFLTFYRFVADYDFWSDWTAWLPELEIGFAILFTYYYQAKSYKNILCIILIILLPTYIIIKNISFKNLITSSPPRYMQSIDKLSKLSDGKNVFLSGSSVFWVNAFYNINQVRGGKDQVSMHKTWDKASYEFREGDDVEKTFIWLKNLNINYVLVHTSESQEYYKDFQNIYKWNNVGEVVWQDNGDFIVKTSD</sequence>
<keyword evidence="1" id="KW-0472">Membrane</keyword>
<name>A0A0F9YI88_9BACT</name>
<feature type="transmembrane region" description="Helical" evidence="1">
    <location>
        <begin position="96"/>
        <end position="114"/>
    </location>
</feature>
<evidence type="ECO:0000313" key="3">
    <source>
        <dbReference type="Proteomes" id="UP000034803"/>
    </source>
</evidence>
<feature type="transmembrane region" description="Helical" evidence="1">
    <location>
        <begin position="65"/>
        <end position="84"/>
    </location>
</feature>
<accession>A0A0F9YI88</accession>
<feature type="transmembrane region" description="Helical" evidence="1">
    <location>
        <begin position="247"/>
        <end position="265"/>
    </location>
</feature>
<evidence type="ECO:0008006" key="4">
    <source>
        <dbReference type="Google" id="ProtNLM"/>
    </source>
</evidence>
<feature type="transmembrane region" description="Helical" evidence="1">
    <location>
        <begin position="144"/>
        <end position="169"/>
    </location>
</feature>
<proteinExistence type="predicted"/>
<dbReference type="AlphaFoldDB" id="A0A0F9YI88"/>
<dbReference type="EMBL" id="LBOI01000013">
    <property type="protein sequence ID" value="KKP31244.1"/>
    <property type="molecule type" value="Genomic_DNA"/>
</dbReference>
<organism evidence="2 3">
    <name type="scientific">Candidatus Woesebacteria bacterium GW2011_GWC2_31_9</name>
    <dbReference type="NCBI Taxonomy" id="1618586"/>
    <lineage>
        <taxon>Bacteria</taxon>
        <taxon>Candidatus Woeseibacteriota</taxon>
    </lineage>
</organism>
<feature type="transmembrane region" description="Helical" evidence="1">
    <location>
        <begin position="277"/>
        <end position="296"/>
    </location>
</feature>